<dbReference type="Proteomes" id="UP000631576">
    <property type="component" value="Unassembled WGS sequence"/>
</dbReference>
<accession>A0ABR7G9Y6</accession>
<proteinExistence type="predicted"/>
<keyword evidence="2" id="KW-1185">Reference proteome</keyword>
<evidence type="ECO:0000313" key="2">
    <source>
        <dbReference type="Proteomes" id="UP000631576"/>
    </source>
</evidence>
<dbReference type="RefSeq" id="WP_186865295.1">
    <property type="nucleotide sequence ID" value="NZ_JACOPE010000001.1"/>
</dbReference>
<name>A0ABR7G9Y6_9FIRM</name>
<gene>
    <name evidence="1" type="ORF">H8S40_11870</name>
</gene>
<dbReference type="EMBL" id="JACOPE010000001">
    <property type="protein sequence ID" value="MBC5684249.1"/>
    <property type="molecule type" value="Genomic_DNA"/>
</dbReference>
<evidence type="ECO:0000313" key="1">
    <source>
        <dbReference type="EMBL" id="MBC5684249.1"/>
    </source>
</evidence>
<sequence>MDKEISENSNADLIRKIYRYYAESENVFTEKNKLIDEKIMKVFRKYYSGPIQSMEAFRDEIFGIAMEVQEEYFCEGFKCGREFEKL</sequence>
<reference evidence="1 2" key="1">
    <citation type="submission" date="2020-08" db="EMBL/GenBank/DDBJ databases">
        <title>Genome public.</title>
        <authorList>
            <person name="Liu C."/>
            <person name="Sun Q."/>
        </authorList>
    </citation>
    <scope>NUCLEOTIDE SEQUENCE [LARGE SCALE GENOMIC DNA]</scope>
    <source>
        <strain evidence="1 2">NSJ-13</strain>
    </source>
</reference>
<protein>
    <submittedName>
        <fullName evidence="1">Uncharacterized protein</fullName>
    </submittedName>
</protein>
<comment type="caution">
    <text evidence="1">The sequence shown here is derived from an EMBL/GenBank/DDBJ whole genome shotgun (WGS) entry which is preliminary data.</text>
</comment>
<organism evidence="1 2">
    <name type="scientific">Ruminococcus hominis</name>
    <dbReference type="NCBI Taxonomy" id="2763065"/>
    <lineage>
        <taxon>Bacteria</taxon>
        <taxon>Bacillati</taxon>
        <taxon>Bacillota</taxon>
        <taxon>Clostridia</taxon>
        <taxon>Eubacteriales</taxon>
        <taxon>Oscillospiraceae</taxon>
        <taxon>Ruminococcus</taxon>
    </lineage>
</organism>